<dbReference type="PRINTS" id="PR01270">
    <property type="entry name" value="HDASUPER"/>
</dbReference>
<accession>A0A6B9VA21</accession>
<dbReference type="GO" id="GO:0006325">
    <property type="term" value="P:chromatin organization"/>
    <property type="evidence" value="ECO:0007669"/>
    <property type="project" value="UniProtKB-KW"/>
</dbReference>
<evidence type="ECO:0000256" key="4">
    <source>
        <dbReference type="ARBA" id="ARBA00022853"/>
    </source>
</evidence>
<protein>
    <submittedName>
        <fullName evidence="9">Histone deacetylase</fullName>
    </submittedName>
</protein>
<dbReference type="Gene3D" id="3.40.800.20">
    <property type="entry name" value="Histone deacetylase domain"/>
    <property type="match status" value="1"/>
</dbReference>
<sequence>MEQLLEKIMSMQSRSDSVNTSLFDKREHIEKLHRTCNLLRKVQVPPMGLFPNCLVQQQVLYPFWKQVGGTILSAKLAKERGWAINVGGGFHHYSAEKGDGFCAYADISLCIHFALVRLNISRVMIIDLDAHQGNGHETDFAYDSMATKITPYVKWSKGKQKEKVNNQVLFDQGTYDKLLSEAPKFKLITPSILSDRLRVHGELDTRVGQASSLSAQIRHFYASLSATLGVGLRYDKHDKLRYTEGLVEIREDYIEDSHKGETKSASFIDALAPAEFEGILMSHPSIEDAAVVPQKDDVAGEVPVAFVVRSSNDPI</sequence>
<dbReference type="InterPro" id="IPR023801">
    <property type="entry name" value="His_deacetylse_dom"/>
</dbReference>
<keyword evidence="5" id="KW-0689">Ribosomal protein</keyword>
<evidence type="ECO:0000259" key="8">
    <source>
        <dbReference type="Pfam" id="PF13193"/>
    </source>
</evidence>
<dbReference type="InterPro" id="IPR000286">
    <property type="entry name" value="HDACs"/>
</dbReference>
<comment type="cofactor">
    <cofactor evidence="1">
        <name>Zn(2+)</name>
        <dbReference type="ChEBI" id="CHEBI:29105"/>
    </cofactor>
</comment>
<evidence type="ECO:0000256" key="6">
    <source>
        <dbReference type="ARBA" id="ARBA00023274"/>
    </source>
</evidence>
<gene>
    <name evidence="9" type="ORF">DS421_19g663390</name>
</gene>
<proteinExistence type="inferred from homology"/>
<dbReference type="InterPro" id="IPR023696">
    <property type="entry name" value="Ureohydrolase_dom_sf"/>
</dbReference>
<dbReference type="GO" id="GO:0005840">
    <property type="term" value="C:ribosome"/>
    <property type="evidence" value="ECO:0007669"/>
    <property type="project" value="UniProtKB-KW"/>
</dbReference>
<evidence type="ECO:0000313" key="10">
    <source>
        <dbReference type="Proteomes" id="UP000464620"/>
    </source>
</evidence>
<evidence type="ECO:0000256" key="1">
    <source>
        <dbReference type="ARBA" id="ARBA00001947"/>
    </source>
</evidence>
<dbReference type="PANTHER" id="PTHR12850">
    <property type="entry name" value="40S RIBOSOMAL PROTEIN S25"/>
    <property type="match status" value="1"/>
</dbReference>
<dbReference type="Pfam" id="PF13193">
    <property type="entry name" value="AMP-binding_C"/>
    <property type="match status" value="1"/>
</dbReference>
<dbReference type="SUPFAM" id="SSF52768">
    <property type="entry name" value="Arginase/deacetylase"/>
    <property type="match status" value="1"/>
</dbReference>
<dbReference type="Gene3D" id="3.30.300.30">
    <property type="match status" value="1"/>
</dbReference>
<dbReference type="EMBL" id="CP031001">
    <property type="protein sequence ID" value="QHN78676.1"/>
    <property type="molecule type" value="Genomic_DNA"/>
</dbReference>
<keyword evidence="6" id="KW-0687">Ribonucleoprotein</keyword>
<evidence type="ECO:0000256" key="3">
    <source>
        <dbReference type="ARBA" id="ARBA00022491"/>
    </source>
</evidence>
<evidence type="ECO:0000259" key="7">
    <source>
        <dbReference type="Pfam" id="PF00850"/>
    </source>
</evidence>
<organism evidence="9 10">
    <name type="scientific">Arachis hypogaea</name>
    <name type="common">Peanut</name>
    <dbReference type="NCBI Taxonomy" id="3818"/>
    <lineage>
        <taxon>Eukaryota</taxon>
        <taxon>Viridiplantae</taxon>
        <taxon>Streptophyta</taxon>
        <taxon>Embryophyta</taxon>
        <taxon>Tracheophyta</taxon>
        <taxon>Spermatophyta</taxon>
        <taxon>Magnoliopsida</taxon>
        <taxon>eudicotyledons</taxon>
        <taxon>Gunneridae</taxon>
        <taxon>Pentapetalae</taxon>
        <taxon>rosids</taxon>
        <taxon>fabids</taxon>
        <taxon>Fabales</taxon>
        <taxon>Fabaceae</taxon>
        <taxon>Papilionoideae</taxon>
        <taxon>50 kb inversion clade</taxon>
        <taxon>dalbergioids sensu lato</taxon>
        <taxon>Dalbergieae</taxon>
        <taxon>Pterocarpus clade</taxon>
        <taxon>Arachis</taxon>
    </lineage>
</organism>
<feature type="domain" description="AMP-binding enzyme C-terminal" evidence="8">
    <location>
        <begin position="275"/>
        <end position="310"/>
    </location>
</feature>
<evidence type="ECO:0000313" key="9">
    <source>
        <dbReference type="EMBL" id="QHN78676.1"/>
    </source>
</evidence>
<dbReference type="GO" id="GO:1990904">
    <property type="term" value="C:ribonucleoprotein complex"/>
    <property type="evidence" value="ECO:0007669"/>
    <property type="project" value="UniProtKB-KW"/>
</dbReference>
<dbReference type="Proteomes" id="UP000464620">
    <property type="component" value="Chromosome B09"/>
</dbReference>
<dbReference type="InterPro" id="IPR045851">
    <property type="entry name" value="AMP-bd_C_sf"/>
</dbReference>
<dbReference type="InterPro" id="IPR037138">
    <property type="entry name" value="His_deacetylse_dom_sf"/>
</dbReference>
<keyword evidence="3" id="KW-0678">Repressor</keyword>
<evidence type="ECO:0000256" key="5">
    <source>
        <dbReference type="ARBA" id="ARBA00022980"/>
    </source>
</evidence>
<dbReference type="InterPro" id="IPR025110">
    <property type="entry name" value="AMP-bd_C"/>
</dbReference>
<dbReference type="Pfam" id="PF00850">
    <property type="entry name" value="Hist_deacetyl"/>
    <property type="match status" value="1"/>
</dbReference>
<dbReference type="AlphaFoldDB" id="A0A6B9VA21"/>
<name>A0A6B9VA21_ARAHY</name>
<dbReference type="SUPFAM" id="SSF56801">
    <property type="entry name" value="Acetyl-CoA synthetase-like"/>
    <property type="match status" value="1"/>
</dbReference>
<comment type="similarity">
    <text evidence="2">Belongs to the eukaryotic ribosomal protein eS25 family.</text>
</comment>
<reference evidence="9 10" key="1">
    <citation type="submission" date="2020-01" db="EMBL/GenBank/DDBJ databases">
        <title>Genome sequence of Arachis hypogaea, cultivar Shitouqi.</title>
        <authorList>
            <person name="Zhuang W."/>
            <person name="Chen H."/>
            <person name="Varshney R."/>
            <person name="Wang D."/>
            <person name="Ming R."/>
        </authorList>
    </citation>
    <scope>NUCLEOTIDE SEQUENCE [LARGE SCALE GENOMIC DNA]</scope>
    <source>
        <tissue evidence="9">Young leaf</tissue>
    </source>
</reference>
<dbReference type="InterPro" id="IPR004977">
    <property type="entry name" value="Ribosomal_eS25"/>
</dbReference>
<keyword evidence="4" id="KW-0156">Chromatin regulator</keyword>
<feature type="domain" description="Histone deacetylase" evidence="7">
    <location>
        <begin position="21"/>
        <end position="144"/>
    </location>
</feature>
<dbReference type="Gene3D" id="3.30.63.20">
    <property type="match status" value="1"/>
</dbReference>
<dbReference type="Pfam" id="PF03297">
    <property type="entry name" value="Ribosomal_S25"/>
    <property type="match status" value="1"/>
</dbReference>
<evidence type="ECO:0000256" key="2">
    <source>
        <dbReference type="ARBA" id="ARBA00009106"/>
    </source>
</evidence>